<dbReference type="InterPro" id="IPR007353">
    <property type="entry name" value="DUF421"/>
</dbReference>
<dbReference type="STRING" id="84022.CACET_c37330"/>
<feature type="domain" description="YetF C-terminal" evidence="7">
    <location>
        <begin position="83"/>
        <end position="216"/>
    </location>
</feature>
<name>A0A0D8I7Z1_9CLOT</name>
<evidence type="ECO:0000256" key="3">
    <source>
        <dbReference type="ARBA" id="ARBA00022475"/>
    </source>
</evidence>
<dbReference type="RefSeq" id="WP_044825505.1">
    <property type="nucleotide sequence ID" value="NZ_CP009687.1"/>
</dbReference>
<gene>
    <name evidence="8" type="ORF">CACET_c37330</name>
</gene>
<dbReference type="Gene3D" id="3.30.240.20">
    <property type="entry name" value="bsu07140 like domains"/>
    <property type="match status" value="2"/>
</dbReference>
<dbReference type="PANTHER" id="PTHR34582:SF6">
    <property type="entry name" value="UPF0702 TRANSMEMBRANE PROTEIN YCAP"/>
    <property type="match status" value="1"/>
</dbReference>
<accession>A0A0D8I7Z1</accession>
<keyword evidence="5" id="KW-1133">Transmembrane helix</keyword>
<keyword evidence="4" id="KW-0812">Transmembrane</keyword>
<dbReference type="EMBL" id="CP009687">
    <property type="protein sequence ID" value="AKL97161.1"/>
    <property type="molecule type" value="Genomic_DNA"/>
</dbReference>
<comment type="subcellular location">
    <subcellularLocation>
        <location evidence="1">Cell membrane</location>
        <topology evidence="1">Multi-pass membrane protein</topology>
    </subcellularLocation>
</comment>
<evidence type="ECO:0000256" key="5">
    <source>
        <dbReference type="ARBA" id="ARBA00022989"/>
    </source>
</evidence>
<dbReference type="GO" id="GO:0005886">
    <property type="term" value="C:plasma membrane"/>
    <property type="evidence" value="ECO:0007669"/>
    <property type="project" value="UniProtKB-SubCell"/>
</dbReference>
<evidence type="ECO:0000256" key="1">
    <source>
        <dbReference type="ARBA" id="ARBA00004651"/>
    </source>
</evidence>
<evidence type="ECO:0000313" key="8">
    <source>
        <dbReference type="EMBL" id="AKL97161.1"/>
    </source>
</evidence>
<organism evidence="8 9">
    <name type="scientific">Clostridium aceticum</name>
    <dbReference type="NCBI Taxonomy" id="84022"/>
    <lineage>
        <taxon>Bacteria</taxon>
        <taxon>Bacillati</taxon>
        <taxon>Bacillota</taxon>
        <taxon>Clostridia</taxon>
        <taxon>Eubacteriales</taxon>
        <taxon>Clostridiaceae</taxon>
        <taxon>Clostridium</taxon>
    </lineage>
</organism>
<evidence type="ECO:0000256" key="4">
    <source>
        <dbReference type="ARBA" id="ARBA00022692"/>
    </source>
</evidence>
<dbReference type="InterPro" id="IPR023090">
    <property type="entry name" value="UPF0702_alpha/beta_dom_sf"/>
</dbReference>
<keyword evidence="3" id="KW-1003">Cell membrane</keyword>
<dbReference type="Proteomes" id="UP000035704">
    <property type="component" value="Chromosome"/>
</dbReference>
<keyword evidence="6" id="KW-0472">Membrane</keyword>
<dbReference type="OrthoDB" id="9778331at2"/>
<dbReference type="AlphaFoldDB" id="A0A0D8I7Z1"/>
<evidence type="ECO:0000256" key="6">
    <source>
        <dbReference type="ARBA" id="ARBA00023136"/>
    </source>
</evidence>
<dbReference type="Pfam" id="PF04239">
    <property type="entry name" value="DUF421"/>
    <property type="match status" value="1"/>
</dbReference>
<evidence type="ECO:0000256" key="2">
    <source>
        <dbReference type="ARBA" id="ARBA00006448"/>
    </source>
</evidence>
<keyword evidence="9" id="KW-1185">Reference proteome</keyword>
<comment type="similarity">
    <text evidence="2">Belongs to the UPF0702 family.</text>
</comment>
<sequence>MRDYILIFGRIITILPLLLFLTVYIMGRRPIGELPVLDFLVIITMGSVVGADIADPNIHHLPTAFAVIVLALLQSIISKLVLKSRKFSRFISFEPTLIMENGRFIVKNMRNIRYSIDEILMMLREKDIFRFHEVHYAIVESNGKLTVLKKSDVQPLKPKDMAIVTEEEEIPMVVILEGKLDKKSIGKMKLSEEMLVSLAQQQGYNKMKDIFLATYSFKEGLVISPYKSGEASINIEH</sequence>
<dbReference type="KEGG" id="cace:CACET_c37330"/>
<evidence type="ECO:0000259" key="7">
    <source>
        <dbReference type="Pfam" id="PF04239"/>
    </source>
</evidence>
<dbReference type="PATRIC" id="fig|84022.5.peg.982"/>
<evidence type="ECO:0000313" key="9">
    <source>
        <dbReference type="Proteomes" id="UP000035704"/>
    </source>
</evidence>
<reference evidence="8 9" key="1">
    <citation type="submission" date="2014-10" db="EMBL/GenBank/DDBJ databases">
        <title>Genome sequence of Clostridium aceticum DSM 1496.</title>
        <authorList>
            <person name="Poehlein A."/>
            <person name="Schiel-Bengelsdorf B."/>
            <person name="Gottschalk G."/>
            <person name="Duerre P."/>
            <person name="Daniel R."/>
        </authorList>
    </citation>
    <scope>NUCLEOTIDE SEQUENCE [LARGE SCALE GENOMIC DNA]</scope>
    <source>
        <strain evidence="8 9">DSM 1496</strain>
    </source>
</reference>
<protein>
    <submittedName>
        <fullName evidence="8">Hypothetical membrane protein UPF0702</fullName>
    </submittedName>
</protein>
<proteinExistence type="inferred from homology"/>
<dbReference type="PANTHER" id="PTHR34582">
    <property type="entry name" value="UPF0702 TRANSMEMBRANE PROTEIN YCAP"/>
    <property type="match status" value="1"/>
</dbReference>